<dbReference type="Gene3D" id="3.40.220.10">
    <property type="entry name" value="Leucine Aminopeptidase, subunit E, domain 1"/>
    <property type="match status" value="1"/>
</dbReference>
<evidence type="ECO:0000313" key="3">
    <source>
        <dbReference type="EMBL" id="QIL01617.1"/>
    </source>
</evidence>
<sequence>MIRFARGDLLNSDAEALVNTVNCVGIMGRGIALQFKKMYPANFSSYAAACAAGEVVPGKMYVHHTGEMTNPKYIINFPTKRHWKGNSKLEDIESGLFALREELQRLKVKSVAIPPLGSGLGGLPWPAVKARIIDALESIEDVDILVFEPHADSDRMARHKRKSAPQLTPYRAALVSIMDRYVRGLMEPYVTLLEVHKLVYFLQTSGLPMRLRFVKGHYGPYADNLRHVLSDMEGYYTAGYGDGGDQPFKKISLVPTAVEEAAAVLSSDVDTERRLEGIDRLIEGFETPVGLELLATTHWAATEIGSTAVPEIKNFCAAWNVRKSSFTERQIGIAIARLIEEGWLSDA</sequence>
<dbReference type="RefSeq" id="WP_166092337.1">
    <property type="nucleotide sequence ID" value="NZ_CP049871.1"/>
</dbReference>
<organism evidence="3 4">
    <name type="scientific">Sphingomonas sinipercae</name>
    <dbReference type="NCBI Taxonomy" id="2714944"/>
    <lineage>
        <taxon>Bacteria</taxon>
        <taxon>Pseudomonadati</taxon>
        <taxon>Pseudomonadota</taxon>
        <taxon>Alphaproteobacteria</taxon>
        <taxon>Sphingomonadales</taxon>
        <taxon>Sphingomonadaceae</taxon>
        <taxon>Sphingomonas</taxon>
    </lineage>
</organism>
<evidence type="ECO:0000259" key="2">
    <source>
        <dbReference type="PROSITE" id="PS51154"/>
    </source>
</evidence>
<dbReference type="Pfam" id="PF01661">
    <property type="entry name" value="Macro"/>
    <property type="match status" value="1"/>
</dbReference>
<name>A0A6G7ZKU3_9SPHN</name>
<feature type="domain" description="Macro" evidence="2">
    <location>
        <begin position="1"/>
        <end position="155"/>
    </location>
</feature>
<dbReference type="InterPro" id="IPR043472">
    <property type="entry name" value="Macro_dom-like"/>
</dbReference>
<dbReference type="PROSITE" id="PS51154">
    <property type="entry name" value="MACRO"/>
    <property type="match status" value="1"/>
</dbReference>
<protein>
    <submittedName>
        <fullName evidence="3">Macro domain-containing protein</fullName>
    </submittedName>
</protein>
<dbReference type="InterPro" id="IPR050892">
    <property type="entry name" value="ADP-ribose_metab_enzymes"/>
</dbReference>
<dbReference type="EMBL" id="CP049871">
    <property type="protein sequence ID" value="QIL01617.1"/>
    <property type="molecule type" value="Genomic_DNA"/>
</dbReference>
<dbReference type="InterPro" id="IPR002589">
    <property type="entry name" value="Macro_dom"/>
</dbReference>
<gene>
    <name evidence="3" type="ORF">G7078_01645</name>
</gene>
<proteinExistence type="predicted"/>
<dbReference type="SMART" id="SM00506">
    <property type="entry name" value="A1pp"/>
    <property type="match status" value="1"/>
</dbReference>
<dbReference type="AlphaFoldDB" id="A0A6G7ZKU3"/>
<dbReference type="KEGG" id="ssin:G7078_01645"/>
<dbReference type="CDD" id="cd02901">
    <property type="entry name" value="Macro_Poa1p-like"/>
    <property type="match status" value="1"/>
</dbReference>
<accession>A0A6G7ZKU3</accession>
<reference evidence="3 4" key="1">
    <citation type="submission" date="2020-03" db="EMBL/GenBank/DDBJ databases">
        <title>Sphingomonas sp. nov., isolated from fish.</title>
        <authorList>
            <person name="Hyun D.-W."/>
            <person name="Bae J.-W."/>
        </authorList>
    </citation>
    <scope>NUCLEOTIDE SEQUENCE [LARGE SCALE GENOMIC DNA]</scope>
    <source>
        <strain evidence="3 4">HDW15C</strain>
    </source>
</reference>
<dbReference type="PANTHER" id="PTHR12521:SF0">
    <property type="entry name" value="ADP-RIBOSE GLYCOHYDROLASE OARD1"/>
    <property type="match status" value="1"/>
</dbReference>
<dbReference type="GO" id="GO:0140291">
    <property type="term" value="P:peptidyl-glutamate ADP-deribosylation"/>
    <property type="evidence" value="ECO:0007669"/>
    <property type="project" value="TreeGrafter"/>
</dbReference>
<evidence type="ECO:0000256" key="1">
    <source>
        <dbReference type="ARBA" id="ARBA00035885"/>
    </source>
</evidence>
<dbReference type="PANTHER" id="PTHR12521">
    <property type="entry name" value="PROTEIN C6ORF130"/>
    <property type="match status" value="1"/>
</dbReference>
<dbReference type="Proteomes" id="UP000502502">
    <property type="component" value="Chromosome"/>
</dbReference>
<keyword evidence="4" id="KW-1185">Reference proteome</keyword>
<comment type="catalytic activity">
    <reaction evidence="1">
        <text>an N-(ADP-alpha-D-ribosyl)-thymidine in DNA + H2O = a thymidine in DNA + ADP-D-ribose</text>
        <dbReference type="Rhea" id="RHEA:71655"/>
        <dbReference type="Rhea" id="RHEA-COMP:13556"/>
        <dbReference type="Rhea" id="RHEA-COMP:18051"/>
        <dbReference type="ChEBI" id="CHEBI:15377"/>
        <dbReference type="ChEBI" id="CHEBI:57967"/>
        <dbReference type="ChEBI" id="CHEBI:137386"/>
        <dbReference type="ChEBI" id="CHEBI:191199"/>
    </reaction>
    <physiologicalReaction direction="left-to-right" evidence="1">
        <dbReference type="Rhea" id="RHEA:71656"/>
    </physiologicalReaction>
</comment>
<dbReference type="SUPFAM" id="SSF52949">
    <property type="entry name" value="Macro domain-like"/>
    <property type="match status" value="1"/>
</dbReference>
<evidence type="ECO:0000313" key="4">
    <source>
        <dbReference type="Proteomes" id="UP000502502"/>
    </source>
</evidence>